<name>A0A7X1FB81_9SPHN</name>
<keyword evidence="4" id="KW-1185">Reference proteome</keyword>
<dbReference type="RefSeq" id="WP_185685134.1">
    <property type="nucleotide sequence ID" value="NZ_JACLAU010000091.1"/>
</dbReference>
<evidence type="ECO:0000313" key="4">
    <source>
        <dbReference type="Proteomes" id="UP000520156"/>
    </source>
</evidence>
<dbReference type="PANTHER" id="PTHR42678:SF34">
    <property type="entry name" value="OS04G0183300 PROTEIN"/>
    <property type="match status" value="1"/>
</dbReference>
<evidence type="ECO:0000313" key="3">
    <source>
        <dbReference type="EMBL" id="MBC2653775.1"/>
    </source>
</evidence>
<dbReference type="GO" id="GO:0004040">
    <property type="term" value="F:amidase activity"/>
    <property type="evidence" value="ECO:0007669"/>
    <property type="project" value="UniProtKB-EC"/>
</dbReference>
<evidence type="ECO:0000256" key="1">
    <source>
        <dbReference type="SAM" id="SignalP"/>
    </source>
</evidence>
<dbReference type="AlphaFoldDB" id="A0A7X1FB81"/>
<proteinExistence type="predicted"/>
<reference evidence="3 4" key="1">
    <citation type="submission" date="2020-08" db="EMBL/GenBank/DDBJ databases">
        <title>The genome sequence of Novosphingobium flavum 4Y4.</title>
        <authorList>
            <person name="Liu Y."/>
        </authorList>
    </citation>
    <scope>NUCLEOTIDE SEQUENCE [LARGE SCALE GENOMIC DNA]</scope>
    <source>
        <strain evidence="3 4">4Y4</strain>
    </source>
</reference>
<keyword evidence="3" id="KW-0378">Hydrolase</keyword>
<dbReference type="EMBL" id="JACLAU010000091">
    <property type="protein sequence ID" value="MBC2653775.1"/>
    <property type="molecule type" value="Genomic_DNA"/>
</dbReference>
<comment type="caution">
    <text evidence="3">The sequence shown here is derived from an EMBL/GenBank/DDBJ whole genome shotgun (WGS) entry which is preliminary data.</text>
</comment>
<sequence>MRAPIALLSAALLAGATPALAQSTGPAAADDALSEATIASLRADLAAGRTTSEQVVRTYLARMARLDRTGPRLNSVVAVNPAALAEARERDAERRAGRLRGPLHGVPILLKDNIEAAGMPTTAGSLALKDNAPGRDSPVAASLRAQGAIILGKTNLSEWANFRSERSLSGWSAVGGLTRNPYALDRTTCGSSSGSGAAVAARLAPGAIGSETNGSIICPSSMTGLVGLKPTLGLIPRTRIVPISHSQDTAGPMTRTVRDAAILLSALIASDPADPATARALDHAGDYAAALDPAAIRGMRIGVIRGGQQPELLAVFAKALDTLRGAGATLVEIKPPSAEGMGAASYQVLLSEFYSDLDAYLATTRPDQVPTRSLADLIAFNAANAPRELPLFGQDIFAAAQAKPGLDDPAYRAAREKSLRLAGADGIDAMLQGNAVDLVVMISYGPAWPSDTVWGDQYEGPSGSTSAAAIAGYPHLTVPMGLVRGLPVGLSFIGTAYTEQRLLNAGYAFEQAAGLTLRPDFRPTADTGPELEPRR</sequence>
<dbReference type="SUPFAM" id="SSF75304">
    <property type="entry name" value="Amidase signature (AS) enzymes"/>
    <property type="match status" value="1"/>
</dbReference>
<dbReference type="EC" id="3.5.1.4" evidence="3"/>
<gene>
    <name evidence="3" type="ORF">H7F49_19075</name>
</gene>
<dbReference type="InterPro" id="IPR036928">
    <property type="entry name" value="AS_sf"/>
</dbReference>
<accession>A0A7X1FB81</accession>
<dbReference type="PANTHER" id="PTHR42678">
    <property type="entry name" value="AMIDASE"/>
    <property type="match status" value="1"/>
</dbReference>
<evidence type="ECO:0000259" key="2">
    <source>
        <dbReference type="Pfam" id="PF01425"/>
    </source>
</evidence>
<feature type="domain" description="Amidase" evidence="2">
    <location>
        <begin position="55"/>
        <end position="503"/>
    </location>
</feature>
<dbReference type="Gene3D" id="3.90.1300.10">
    <property type="entry name" value="Amidase signature (AS) domain"/>
    <property type="match status" value="1"/>
</dbReference>
<dbReference type="NCBIfam" id="NF006006">
    <property type="entry name" value="PRK08137.1"/>
    <property type="match status" value="1"/>
</dbReference>
<keyword evidence="1" id="KW-0732">Signal</keyword>
<protein>
    <submittedName>
        <fullName evidence="3">Amidase</fullName>
        <ecNumber evidence="3">3.5.1.4</ecNumber>
    </submittedName>
</protein>
<feature type="signal peptide" evidence="1">
    <location>
        <begin position="1"/>
        <end position="21"/>
    </location>
</feature>
<organism evidence="3 4">
    <name type="scientific">Novosphingobium aerophilum</name>
    <dbReference type="NCBI Taxonomy" id="2839843"/>
    <lineage>
        <taxon>Bacteria</taxon>
        <taxon>Pseudomonadati</taxon>
        <taxon>Pseudomonadota</taxon>
        <taxon>Alphaproteobacteria</taxon>
        <taxon>Sphingomonadales</taxon>
        <taxon>Sphingomonadaceae</taxon>
        <taxon>Novosphingobium</taxon>
    </lineage>
</organism>
<feature type="chain" id="PRO_5030685726" evidence="1">
    <location>
        <begin position="22"/>
        <end position="535"/>
    </location>
</feature>
<dbReference type="InterPro" id="IPR023631">
    <property type="entry name" value="Amidase_dom"/>
</dbReference>
<dbReference type="Proteomes" id="UP000520156">
    <property type="component" value="Unassembled WGS sequence"/>
</dbReference>
<dbReference type="Pfam" id="PF01425">
    <property type="entry name" value="Amidase"/>
    <property type="match status" value="1"/>
</dbReference>